<dbReference type="Pfam" id="PF17768">
    <property type="entry name" value="RecJ_OB"/>
    <property type="match status" value="1"/>
</dbReference>
<dbReference type="InterPro" id="IPR041122">
    <property type="entry name" value="RecJ_OB"/>
</dbReference>
<evidence type="ECO:0000313" key="9">
    <source>
        <dbReference type="EMBL" id="MBL4932510.1"/>
    </source>
</evidence>
<evidence type="ECO:0000313" key="10">
    <source>
        <dbReference type="Proteomes" id="UP000623681"/>
    </source>
</evidence>
<name>A0A937FEF8_9CLOT</name>
<evidence type="ECO:0000256" key="4">
    <source>
        <dbReference type="ARBA" id="ARBA00022801"/>
    </source>
</evidence>
<keyword evidence="4" id="KW-0378">Hydrolase</keyword>
<dbReference type="EMBL" id="JAESWA010000022">
    <property type="protein sequence ID" value="MBL4932510.1"/>
    <property type="molecule type" value="Genomic_DNA"/>
</dbReference>
<dbReference type="Pfam" id="PF01368">
    <property type="entry name" value="DHH"/>
    <property type="match status" value="1"/>
</dbReference>
<comment type="similarity">
    <text evidence="1">Belongs to the RecJ family.</text>
</comment>
<dbReference type="AlphaFoldDB" id="A0A937FEF8"/>
<dbReference type="NCBIfam" id="TIGR00644">
    <property type="entry name" value="recJ"/>
    <property type="match status" value="1"/>
</dbReference>
<dbReference type="InterPro" id="IPR038763">
    <property type="entry name" value="DHH_sf"/>
</dbReference>
<comment type="caution">
    <text evidence="9">The sequence shown here is derived from an EMBL/GenBank/DDBJ whole genome shotgun (WGS) entry which is preliminary data.</text>
</comment>
<dbReference type="Pfam" id="PF02272">
    <property type="entry name" value="DHHA1"/>
    <property type="match status" value="1"/>
</dbReference>
<keyword evidence="5 9" id="KW-0269">Exonuclease</keyword>
<dbReference type="GO" id="GO:0006310">
    <property type="term" value="P:DNA recombination"/>
    <property type="evidence" value="ECO:0007669"/>
    <property type="project" value="InterPro"/>
</dbReference>
<dbReference type="InterPro" id="IPR004610">
    <property type="entry name" value="RecJ"/>
</dbReference>
<evidence type="ECO:0000256" key="3">
    <source>
        <dbReference type="ARBA" id="ARBA00022722"/>
    </source>
</evidence>
<feature type="domain" description="DDH" evidence="6">
    <location>
        <begin position="79"/>
        <end position="231"/>
    </location>
</feature>
<evidence type="ECO:0000259" key="8">
    <source>
        <dbReference type="Pfam" id="PF17768"/>
    </source>
</evidence>
<dbReference type="SUPFAM" id="SSF64182">
    <property type="entry name" value="DHH phosphoesterases"/>
    <property type="match status" value="1"/>
</dbReference>
<keyword evidence="10" id="KW-1185">Reference proteome</keyword>
<dbReference type="Gene3D" id="3.10.310.30">
    <property type="match status" value="1"/>
</dbReference>
<sequence length="590" mass="66602">MNDKWTMRSSSEKKNFLYKQLEIPEYIGTILENRGISTKDQANEFLYGELKDLHDGILMKDMDKGVQLIKEAIIKKVPILVYGDYDCDGVSSTYVLLSGLKACGAIVSYHIPHRENEGYGMNLDRIKKLHEEGYEFIITCDNGISAYEEIDYAKSLGMTVVVTDHHDVPFIENLQGINEEKLPPADAIINPKQKECRYPFKVLCGAGIAYKFICSLAMELGIESKEMDYLIEVVTIATVCDVVDLLGENRIIVKEGLKKLNKTDNLGLKALIEANNLKDKNINEYHLGFILGPCINATGRLETADVALELLMCKDEVEASELAKRLLELNRERQEMTSESLEKVIDKIKNGGYENDKVMLIYEPSIHESLAGIVAGRVREKYNVPAIIMTSGKDMPKGSGRSIEKYDMYKELSKCKEIISKFGGHPMAAGLSIKEEKLPLLREKLLENCKLTDEDLVPEIKIDTKLSFEKISFEIIEELEALAPFGKGNPKPLFGEKGIFIKRIWFIGADKNSIRVSFSFGNNKNISGIAFNIGEEFREMLFGKYGKEKAIEIEESSYCNIKCAVVYYPSINEYKDNKSIQIKIESIKLM</sequence>
<accession>A0A937FEF8</accession>
<dbReference type="GO" id="GO:0008409">
    <property type="term" value="F:5'-3' exonuclease activity"/>
    <property type="evidence" value="ECO:0007669"/>
    <property type="project" value="InterPro"/>
</dbReference>
<evidence type="ECO:0000259" key="6">
    <source>
        <dbReference type="Pfam" id="PF01368"/>
    </source>
</evidence>
<evidence type="ECO:0000256" key="2">
    <source>
        <dbReference type="ARBA" id="ARBA00019841"/>
    </source>
</evidence>
<proteinExistence type="inferred from homology"/>
<dbReference type="Gene3D" id="3.90.1640.30">
    <property type="match status" value="1"/>
</dbReference>
<dbReference type="GO" id="GO:0003676">
    <property type="term" value="F:nucleic acid binding"/>
    <property type="evidence" value="ECO:0007669"/>
    <property type="project" value="InterPro"/>
</dbReference>
<protein>
    <recommendedName>
        <fullName evidence="2">Single-stranded-DNA-specific exonuclease RecJ</fullName>
    </recommendedName>
</protein>
<dbReference type="RefSeq" id="WP_202767862.1">
    <property type="nucleotide sequence ID" value="NZ_JAESWA010000022.1"/>
</dbReference>
<dbReference type="InterPro" id="IPR051673">
    <property type="entry name" value="SSDNA_exonuclease_RecJ"/>
</dbReference>
<feature type="domain" description="RecJ OB" evidence="8">
    <location>
        <begin position="462"/>
        <end position="585"/>
    </location>
</feature>
<reference evidence="9" key="1">
    <citation type="submission" date="2021-01" db="EMBL/GenBank/DDBJ databases">
        <title>Genome public.</title>
        <authorList>
            <person name="Liu C."/>
            <person name="Sun Q."/>
        </authorList>
    </citation>
    <scope>NUCLEOTIDE SEQUENCE</scope>
    <source>
        <strain evidence="9">YIM B02565</strain>
    </source>
</reference>
<dbReference type="InterPro" id="IPR001667">
    <property type="entry name" value="DDH_dom"/>
</dbReference>
<dbReference type="Proteomes" id="UP000623681">
    <property type="component" value="Unassembled WGS sequence"/>
</dbReference>
<dbReference type="InterPro" id="IPR003156">
    <property type="entry name" value="DHHA1_dom"/>
</dbReference>
<gene>
    <name evidence="9" type="primary">recJ</name>
    <name evidence="9" type="ORF">JK634_11875</name>
</gene>
<dbReference type="PANTHER" id="PTHR30255:SF2">
    <property type="entry name" value="SINGLE-STRANDED-DNA-SPECIFIC EXONUCLEASE RECJ"/>
    <property type="match status" value="1"/>
</dbReference>
<evidence type="ECO:0000256" key="1">
    <source>
        <dbReference type="ARBA" id="ARBA00005915"/>
    </source>
</evidence>
<evidence type="ECO:0000256" key="5">
    <source>
        <dbReference type="ARBA" id="ARBA00022839"/>
    </source>
</evidence>
<dbReference type="GO" id="GO:0006281">
    <property type="term" value="P:DNA repair"/>
    <property type="evidence" value="ECO:0007669"/>
    <property type="project" value="InterPro"/>
</dbReference>
<dbReference type="PANTHER" id="PTHR30255">
    <property type="entry name" value="SINGLE-STRANDED-DNA-SPECIFIC EXONUCLEASE RECJ"/>
    <property type="match status" value="1"/>
</dbReference>
<organism evidence="9 10">
    <name type="scientific">Clostridium paridis</name>
    <dbReference type="NCBI Taxonomy" id="2803863"/>
    <lineage>
        <taxon>Bacteria</taxon>
        <taxon>Bacillati</taxon>
        <taxon>Bacillota</taxon>
        <taxon>Clostridia</taxon>
        <taxon>Eubacteriales</taxon>
        <taxon>Clostridiaceae</taxon>
        <taxon>Clostridium</taxon>
    </lineage>
</organism>
<evidence type="ECO:0000259" key="7">
    <source>
        <dbReference type="Pfam" id="PF02272"/>
    </source>
</evidence>
<feature type="domain" description="DHHA1" evidence="7">
    <location>
        <begin position="356"/>
        <end position="449"/>
    </location>
</feature>
<keyword evidence="3" id="KW-0540">Nuclease</keyword>